<proteinExistence type="predicted"/>
<dbReference type="Pfam" id="PF13302">
    <property type="entry name" value="Acetyltransf_3"/>
    <property type="match status" value="1"/>
</dbReference>
<dbReference type="Gene3D" id="3.40.630.30">
    <property type="match status" value="1"/>
</dbReference>
<dbReference type="Proteomes" id="UP000619041">
    <property type="component" value="Unassembled WGS sequence"/>
</dbReference>
<comment type="caution">
    <text evidence="2">The sequence shown here is derived from an EMBL/GenBank/DDBJ whole genome shotgun (WGS) entry which is preliminary data.</text>
</comment>
<dbReference type="InterPro" id="IPR016181">
    <property type="entry name" value="Acyl_CoA_acyltransferase"/>
</dbReference>
<name>A0ABQ1SCN8_9SPHN</name>
<dbReference type="PANTHER" id="PTHR43610:SF1">
    <property type="entry name" value="N-ACETYLTRANSFERASE DOMAIN-CONTAINING PROTEIN"/>
    <property type="match status" value="1"/>
</dbReference>
<dbReference type="PANTHER" id="PTHR43610">
    <property type="entry name" value="BLL6696 PROTEIN"/>
    <property type="match status" value="1"/>
</dbReference>
<feature type="domain" description="N-acetyltransferase" evidence="1">
    <location>
        <begin position="13"/>
        <end position="172"/>
    </location>
</feature>
<keyword evidence="3" id="KW-1185">Reference proteome</keyword>
<accession>A0ABQ1SCN8</accession>
<dbReference type="InterPro" id="IPR000182">
    <property type="entry name" value="GNAT_dom"/>
</dbReference>
<evidence type="ECO:0000313" key="2">
    <source>
        <dbReference type="EMBL" id="GGE00123.1"/>
    </source>
</evidence>
<sequence>MIDRQPTLEGARLLLRPLRPDDWDALYAVASDPLIWEVHPAHDRWQEPVFRAYFDDAIAQGGALAVIDKSSGAMIGSSRFQNYDPDDGGSVEIGWTFLARSHWGGTYNAEMKRLMLAHALASVERVVFRVGETNWRSRGAMEKIGGRLTDRVDITQLPAGPARHVIYEIDRTNFASGPLASD</sequence>
<dbReference type="SUPFAM" id="SSF55729">
    <property type="entry name" value="Acyl-CoA N-acyltransferases (Nat)"/>
    <property type="match status" value="1"/>
</dbReference>
<dbReference type="EMBL" id="BMKL01000001">
    <property type="protein sequence ID" value="GGE00123.1"/>
    <property type="molecule type" value="Genomic_DNA"/>
</dbReference>
<organism evidence="2 3">
    <name type="scientific">Tsuneonella deserti</name>
    <dbReference type="NCBI Taxonomy" id="2035528"/>
    <lineage>
        <taxon>Bacteria</taxon>
        <taxon>Pseudomonadati</taxon>
        <taxon>Pseudomonadota</taxon>
        <taxon>Alphaproteobacteria</taxon>
        <taxon>Sphingomonadales</taxon>
        <taxon>Erythrobacteraceae</taxon>
        <taxon>Tsuneonella</taxon>
    </lineage>
</organism>
<dbReference type="PROSITE" id="PS51186">
    <property type="entry name" value="GNAT"/>
    <property type="match status" value="1"/>
</dbReference>
<reference evidence="3" key="1">
    <citation type="journal article" date="2019" name="Int. J. Syst. Evol. Microbiol.">
        <title>The Global Catalogue of Microorganisms (GCM) 10K type strain sequencing project: providing services to taxonomists for standard genome sequencing and annotation.</title>
        <authorList>
            <consortium name="The Broad Institute Genomics Platform"/>
            <consortium name="The Broad Institute Genome Sequencing Center for Infectious Disease"/>
            <person name="Wu L."/>
            <person name="Ma J."/>
        </authorList>
    </citation>
    <scope>NUCLEOTIDE SEQUENCE [LARGE SCALE GENOMIC DNA]</scope>
    <source>
        <strain evidence="3">CGMCC 1.15959</strain>
    </source>
</reference>
<evidence type="ECO:0000259" key="1">
    <source>
        <dbReference type="PROSITE" id="PS51186"/>
    </source>
</evidence>
<gene>
    <name evidence="2" type="ORF">GCM10011515_19870</name>
</gene>
<evidence type="ECO:0000313" key="3">
    <source>
        <dbReference type="Proteomes" id="UP000619041"/>
    </source>
</evidence>
<protein>
    <submittedName>
        <fullName evidence="2">Acetyltransferase</fullName>
    </submittedName>
</protein>